<protein>
    <recommendedName>
        <fullName evidence="3">Fumarylacetoacetase-like C-terminal domain-containing protein</fullName>
    </recommendedName>
</protein>
<dbReference type="PANTHER" id="PTHR11820:SF100">
    <property type="entry name" value="FUMARYLACETOACETATE HYDROLASE FAMILY PROTEIN (AFU_ORTHOLOGUE AFUA_4G01490)"/>
    <property type="match status" value="1"/>
</dbReference>
<dbReference type="GO" id="GO:0006107">
    <property type="term" value="P:oxaloacetate metabolic process"/>
    <property type="evidence" value="ECO:0007669"/>
    <property type="project" value="UniProtKB-ARBA"/>
</dbReference>
<dbReference type="Proteomes" id="UP000250266">
    <property type="component" value="Unassembled WGS sequence"/>
</dbReference>
<dbReference type="GO" id="GO:0046872">
    <property type="term" value="F:metal ion binding"/>
    <property type="evidence" value="ECO:0007669"/>
    <property type="project" value="UniProtKB-KW"/>
</dbReference>
<organism evidence="4 5">
    <name type="scientific">Lepidopterella palustris CBS 459.81</name>
    <dbReference type="NCBI Taxonomy" id="1314670"/>
    <lineage>
        <taxon>Eukaryota</taxon>
        <taxon>Fungi</taxon>
        <taxon>Dikarya</taxon>
        <taxon>Ascomycota</taxon>
        <taxon>Pezizomycotina</taxon>
        <taxon>Dothideomycetes</taxon>
        <taxon>Pleosporomycetidae</taxon>
        <taxon>Mytilinidiales</taxon>
        <taxon>Argynnaceae</taxon>
        <taxon>Lepidopterella</taxon>
    </lineage>
</organism>
<evidence type="ECO:0000313" key="5">
    <source>
        <dbReference type="Proteomes" id="UP000250266"/>
    </source>
</evidence>
<evidence type="ECO:0000256" key="1">
    <source>
        <dbReference type="ARBA" id="ARBA00010211"/>
    </source>
</evidence>
<dbReference type="OrthoDB" id="411064at2759"/>
<dbReference type="GO" id="GO:0050163">
    <property type="term" value="F:oxaloacetate tautomerase activity"/>
    <property type="evidence" value="ECO:0007669"/>
    <property type="project" value="UniProtKB-ARBA"/>
</dbReference>
<proteinExistence type="inferred from homology"/>
<dbReference type="EMBL" id="KV744823">
    <property type="protein sequence ID" value="OCK85210.1"/>
    <property type="molecule type" value="Genomic_DNA"/>
</dbReference>
<evidence type="ECO:0000313" key="4">
    <source>
        <dbReference type="EMBL" id="OCK85210.1"/>
    </source>
</evidence>
<accession>A0A8E2EJK6</accession>
<name>A0A8E2EJK6_9PEZI</name>
<dbReference type="SUPFAM" id="SSF56529">
    <property type="entry name" value="FAH"/>
    <property type="match status" value="1"/>
</dbReference>
<sequence length="282" mass="30796">MPAWTRLIRFISTDNRILRGEPILPSPGFDIGQTTEASKLHAKVIQGEDIYDETGKTLVTDEIAVVKKLLGPLAREDVPIVRCIGLNFLKHIKEGGRTPPPFPSIFIKANTTINDHGAPIVVPRLCQDDQADYEGELCFTIGKDAKDVSESDAYNYIAAYTCGNDVSSRKLQRDPALAGGVPQWGFSKGFDTYCPLGPCLVSSVVIPDPSILYLTTRVDGEVRQSESIDDLCFKIPYLVSYCSQGTTLTKGTVIMTGTPSGEFVLGFPGGYRSLVVLDSRRM</sequence>
<gene>
    <name evidence="4" type="ORF">K432DRAFT_377914</name>
</gene>
<dbReference type="InterPro" id="IPR036663">
    <property type="entry name" value="Fumarylacetoacetase_C_sf"/>
</dbReference>
<dbReference type="AlphaFoldDB" id="A0A8E2EJK6"/>
<dbReference type="InterPro" id="IPR011234">
    <property type="entry name" value="Fumarylacetoacetase-like_C"/>
</dbReference>
<evidence type="ECO:0000259" key="3">
    <source>
        <dbReference type="Pfam" id="PF01557"/>
    </source>
</evidence>
<keyword evidence="5" id="KW-1185">Reference proteome</keyword>
<evidence type="ECO:0000256" key="2">
    <source>
        <dbReference type="ARBA" id="ARBA00022723"/>
    </source>
</evidence>
<comment type="similarity">
    <text evidence="1">Belongs to the FAH family.</text>
</comment>
<dbReference type="FunFam" id="3.90.850.10:FF:000002">
    <property type="entry name" value="2-hydroxyhepta-2,4-diene-1,7-dioate isomerase"/>
    <property type="match status" value="1"/>
</dbReference>
<dbReference type="PANTHER" id="PTHR11820">
    <property type="entry name" value="ACYLPYRUVASE"/>
    <property type="match status" value="1"/>
</dbReference>
<feature type="domain" description="Fumarylacetoacetase-like C-terminal" evidence="3">
    <location>
        <begin position="81"/>
        <end position="262"/>
    </location>
</feature>
<dbReference type="Gene3D" id="3.90.850.10">
    <property type="entry name" value="Fumarylacetoacetase-like, C-terminal domain"/>
    <property type="match status" value="1"/>
</dbReference>
<dbReference type="Pfam" id="PF01557">
    <property type="entry name" value="FAA_hydrolase"/>
    <property type="match status" value="1"/>
</dbReference>
<reference evidence="4 5" key="1">
    <citation type="journal article" date="2016" name="Nat. Commun.">
        <title>Ectomycorrhizal ecology is imprinted in the genome of the dominant symbiotic fungus Cenococcum geophilum.</title>
        <authorList>
            <consortium name="DOE Joint Genome Institute"/>
            <person name="Peter M."/>
            <person name="Kohler A."/>
            <person name="Ohm R.A."/>
            <person name="Kuo A."/>
            <person name="Krutzmann J."/>
            <person name="Morin E."/>
            <person name="Arend M."/>
            <person name="Barry K.W."/>
            <person name="Binder M."/>
            <person name="Choi C."/>
            <person name="Clum A."/>
            <person name="Copeland A."/>
            <person name="Grisel N."/>
            <person name="Haridas S."/>
            <person name="Kipfer T."/>
            <person name="LaButti K."/>
            <person name="Lindquist E."/>
            <person name="Lipzen A."/>
            <person name="Maire R."/>
            <person name="Meier B."/>
            <person name="Mihaltcheva S."/>
            <person name="Molinier V."/>
            <person name="Murat C."/>
            <person name="Poggeler S."/>
            <person name="Quandt C.A."/>
            <person name="Sperisen C."/>
            <person name="Tritt A."/>
            <person name="Tisserant E."/>
            <person name="Crous P.W."/>
            <person name="Henrissat B."/>
            <person name="Nehls U."/>
            <person name="Egli S."/>
            <person name="Spatafora J.W."/>
            <person name="Grigoriev I.V."/>
            <person name="Martin F.M."/>
        </authorList>
    </citation>
    <scope>NUCLEOTIDE SEQUENCE [LARGE SCALE GENOMIC DNA]</scope>
    <source>
        <strain evidence="4 5">CBS 459.81</strain>
    </source>
</reference>
<keyword evidence="2" id="KW-0479">Metal-binding</keyword>